<name>A0AAD1SDH4_PELCU</name>
<protein>
    <submittedName>
        <fullName evidence="1">Uncharacterized protein</fullName>
    </submittedName>
</protein>
<evidence type="ECO:0000313" key="1">
    <source>
        <dbReference type="EMBL" id="CAH2299344.1"/>
    </source>
</evidence>
<sequence length="271" mass="30419">NNQCEFKYANKTIGCHIDSRGFICAKSIDNVTWGKMANICAVRSATSIDDKDRDFFSSMSIVPFHPVCIYLLKMVPLLYVDDTKLFRGFKTIWKALSNADKELSGPFSPNIYFLGRGDLVRLSGSSTASLPACGAHRAPSDATHTSKVLSVNECFVCQSVCVMCVCYGSECFESITHGPLSPRPAQIRLLWMTVHCLVHNMPHCMNNRYHAMSSRTLKKSPGCAKNKDMPVFNDILQDSFIYFPVLKTGFLEHYQVLAQIIHVFLMRRSPV</sequence>
<evidence type="ECO:0000313" key="2">
    <source>
        <dbReference type="Proteomes" id="UP001295444"/>
    </source>
</evidence>
<proteinExistence type="predicted"/>
<accession>A0AAD1SDH4</accession>
<dbReference type="AlphaFoldDB" id="A0AAD1SDH4"/>
<organism evidence="1 2">
    <name type="scientific">Pelobates cultripes</name>
    <name type="common">Western spadefoot toad</name>
    <dbReference type="NCBI Taxonomy" id="61616"/>
    <lineage>
        <taxon>Eukaryota</taxon>
        <taxon>Metazoa</taxon>
        <taxon>Chordata</taxon>
        <taxon>Craniata</taxon>
        <taxon>Vertebrata</taxon>
        <taxon>Euteleostomi</taxon>
        <taxon>Amphibia</taxon>
        <taxon>Batrachia</taxon>
        <taxon>Anura</taxon>
        <taxon>Pelobatoidea</taxon>
        <taxon>Pelobatidae</taxon>
        <taxon>Pelobates</taxon>
    </lineage>
</organism>
<keyword evidence="2" id="KW-1185">Reference proteome</keyword>
<gene>
    <name evidence="1" type="ORF">PECUL_23A057299</name>
</gene>
<feature type="non-terminal residue" evidence="1">
    <location>
        <position position="271"/>
    </location>
</feature>
<dbReference type="EMBL" id="OW240917">
    <property type="protein sequence ID" value="CAH2299344.1"/>
    <property type="molecule type" value="Genomic_DNA"/>
</dbReference>
<dbReference type="Proteomes" id="UP001295444">
    <property type="component" value="Chromosome 06"/>
</dbReference>
<feature type="non-terminal residue" evidence="1">
    <location>
        <position position="1"/>
    </location>
</feature>
<reference evidence="1" key="1">
    <citation type="submission" date="2022-03" db="EMBL/GenBank/DDBJ databases">
        <authorList>
            <person name="Alioto T."/>
            <person name="Alioto T."/>
            <person name="Gomez Garrido J."/>
        </authorList>
    </citation>
    <scope>NUCLEOTIDE SEQUENCE</scope>
</reference>